<reference evidence="1" key="1">
    <citation type="submission" date="2022-09" db="EMBL/GenBank/DDBJ databases">
        <authorList>
            <person name="Duchaud E."/>
        </authorList>
    </citation>
    <scope>NUCLEOTIDE SEQUENCE</scope>
    <source>
        <strain evidence="1">TRV642</strain>
    </source>
</reference>
<sequence>MKIVLENKGIKTDTYYVPPFVLHEGEEILLFLFNGGCFYETEMFLKDIFCGTTKNENVTLHRKMTFVEHFKESNFRSRFYPTTVGEYLRKNANLKDPFSKKIFEIEWITSKTKVSTLAGTPRRLLCLYAALSKTKDIVFDLVGQDPAGAEFTFKMVKEAVKDGGSAILLDCFNGTKEHASKCIELEWNDGSLPTNKEFKFNFK</sequence>
<dbReference type="Proteomes" id="UP001152749">
    <property type="component" value="Chromosome"/>
</dbReference>
<dbReference type="RefSeq" id="WP_263360313.1">
    <property type="nucleotide sequence ID" value="NZ_OX336425.1"/>
</dbReference>
<name>A0A9W4TIF9_9FLAO</name>
<dbReference type="KEGG" id="fcs:TRV642_2503"/>
<accession>A0A9W4TIF9</accession>
<organism evidence="1 2">
    <name type="scientific">Flavobacterium collinsii</name>
    <dbReference type="NCBI Taxonomy" id="1114861"/>
    <lineage>
        <taxon>Bacteria</taxon>
        <taxon>Pseudomonadati</taxon>
        <taxon>Bacteroidota</taxon>
        <taxon>Flavobacteriia</taxon>
        <taxon>Flavobacteriales</taxon>
        <taxon>Flavobacteriaceae</taxon>
        <taxon>Flavobacterium</taxon>
    </lineage>
</organism>
<evidence type="ECO:0000313" key="2">
    <source>
        <dbReference type="Proteomes" id="UP001152749"/>
    </source>
</evidence>
<proteinExistence type="predicted"/>
<dbReference type="AlphaFoldDB" id="A0A9W4TIF9"/>
<evidence type="ECO:0000313" key="1">
    <source>
        <dbReference type="EMBL" id="CAI2767372.1"/>
    </source>
</evidence>
<dbReference type="EMBL" id="OX336425">
    <property type="protein sequence ID" value="CAI2767372.1"/>
    <property type="molecule type" value="Genomic_DNA"/>
</dbReference>
<protein>
    <submittedName>
        <fullName evidence="1">Uncharacterized protein</fullName>
    </submittedName>
</protein>
<gene>
    <name evidence="1" type="ORF">TRV642_2503</name>
</gene>